<feature type="compositionally biased region" description="Basic and acidic residues" evidence="1">
    <location>
        <begin position="439"/>
        <end position="450"/>
    </location>
</feature>
<reference evidence="2 3" key="1">
    <citation type="submission" date="2017-06" db="EMBL/GenBank/DDBJ databases">
        <title>Ant-infecting Ophiocordyceps genomes reveal a high diversity of potential behavioral manipulation genes and a possible major role for enterotoxins.</title>
        <authorList>
            <person name="De Bekker C."/>
            <person name="Evans H.C."/>
            <person name="Brachmann A."/>
            <person name="Hughes D.P."/>
        </authorList>
    </citation>
    <scope>NUCLEOTIDE SEQUENCE [LARGE SCALE GENOMIC DNA]</scope>
    <source>
        <strain evidence="2 3">1348a</strain>
    </source>
</reference>
<dbReference type="EMBL" id="NJEU01000007">
    <property type="protein sequence ID" value="PHH83585.1"/>
    <property type="molecule type" value="Genomic_DNA"/>
</dbReference>
<gene>
    <name evidence="2" type="ORF">CDD82_6613</name>
</gene>
<dbReference type="AlphaFoldDB" id="A0A2C5ZNI1"/>
<feature type="compositionally biased region" description="Basic and acidic residues" evidence="1">
    <location>
        <begin position="527"/>
        <end position="536"/>
    </location>
</feature>
<evidence type="ECO:0000313" key="2">
    <source>
        <dbReference type="EMBL" id="PHH83585.1"/>
    </source>
</evidence>
<feature type="compositionally biased region" description="Polar residues" evidence="1">
    <location>
        <begin position="512"/>
        <end position="524"/>
    </location>
</feature>
<accession>A0A2C5ZNI1</accession>
<feature type="compositionally biased region" description="Polar residues" evidence="1">
    <location>
        <begin position="391"/>
        <end position="410"/>
    </location>
</feature>
<comment type="caution">
    <text evidence="2">The sequence shown here is derived from an EMBL/GenBank/DDBJ whole genome shotgun (WGS) entry which is preliminary data.</text>
</comment>
<keyword evidence="3" id="KW-1185">Reference proteome</keyword>
<evidence type="ECO:0000256" key="1">
    <source>
        <dbReference type="SAM" id="MobiDB-lite"/>
    </source>
</evidence>
<evidence type="ECO:0000313" key="3">
    <source>
        <dbReference type="Proteomes" id="UP000224854"/>
    </source>
</evidence>
<name>A0A2C5ZNI1_9HYPO</name>
<proteinExistence type="predicted"/>
<sequence length="561" mass="62213">MAEKDHSGSLFKKAPPFEAIEAAHQVLDATKFPKMTASQQPDGQQKAFSQFYPNGLPVTYNMVNGYDSSGVPQQYIENHLPPQFYINAPAHAAAKFSSFYGQKSPRRLEKVLAERRIHLWNRDEVQSVCNSLRQTFWSDMKRLQRPCRWDDLWEFFDAYDLYHYGALNLWNVINHLYDENQAIAMTVKMDMAVEIGHYADEWLKLAANTDKLKQWNGDQGPIMSVLSTEDWRAVGNLEDEEISLLRSALVYRRDMLISHVAQSQKLCCDLETACQSGNLVNWLGEFAGRHDESLLAFGDHGGGKDKVANHQAAETRVLGSHGLPSPPLSEAQPVSAQSTGARVPCFVRNGCHYYHWLGPDAAYPESPKTSVVQALRKSSDAAMPKGPLVVSSHTLSSESQSDNKGAIQTGSDEEAEIEKDITRPGQEGATPVPNAKSNMEPKETEARAEAESVVGNDGPAVIEDEKESEQQDVDEPHPVHHGQAEGNNIVPRGRTPRHMSSSPNLRRWGQWESPQQQETRSSQICEGDGKQGDEKLSRDIYKSCGAAIQALPATGLGPQLA</sequence>
<feature type="region of interest" description="Disordered" evidence="1">
    <location>
        <begin position="374"/>
        <end position="536"/>
    </location>
</feature>
<protein>
    <submittedName>
        <fullName evidence="2">Uncharacterized protein</fullName>
    </submittedName>
</protein>
<feature type="compositionally biased region" description="Acidic residues" evidence="1">
    <location>
        <begin position="462"/>
        <end position="473"/>
    </location>
</feature>
<dbReference type="Proteomes" id="UP000224854">
    <property type="component" value="Unassembled WGS sequence"/>
</dbReference>
<organism evidence="2 3">
    <name type="scientific">Ophiocordyceps australis</name>
    <dbReference type="NCBI Taxonomy" id="1399860"/>
    <lineage>
        <taxon>Eukaryota</taxon>
        <taxon>Fungi</taxon>
        <taxon>Dikarya</taxon>
        <taxon>Ascomycota</taxon>
        <taxon>Pezizomycotina</taxon>
        <taxon>Sordariomycetes</taxon>
        <taxon>Hypocreomycetidae</taxon>
        <taxon>Hypocreales</taxon>
        <taxon>Ophiocordycipitaceae</taxon>
        <taxon>Ophiocordyceps</taxon>
    </lineage>
</organism>
<dbReference type="OrthoDB" id="3941926at2759"/>